<reference evidence="4" key="1">
    <citation type="journal article" date="2019" name="Int. J. Syst. Evol. Microbiol.">
        <title>The Global Catalogue of Microorganisms (GCM) 10K type strain sequencing project: providing services to taxonomists for standard genome sequencing and annotation.</title>
        <authorList>
            <consortium name="The Broad Institute Genomics Platform"/>
            <consortium name="The Broad Institute Genome Sequencing Center for Infectious Disease"/>
            <person name="Wu L."/>
            <person name="Ma J."/>
        </authorList>
    </citation>
    <scope>NUCLEOTIDE SEQUENCE [LARGE SCALE GENOMIC DNA]</scope>
    <source>
        <strain evidence="4">NBRC 108725</strain>
    </source>
</reference>
<keyword evidence="4" id="KW-1185">Reference proteome</keyword>
<name>A0ABM8GFI2_9MICO</name>
<feature type="transmembrane region" description="Helical" evidence="1">
    <location>
        <begin position="76"/>
        <end position="95"/>
    </location>
</feature>
<keyword evidence="1" id="KW-0812">Transmembrane</keyword>
<feature type="transmembrane region" description="Helical" evidence="1">
    <location>
        <begin position="101"/>
        <end position="120"/>
    </location>
</feature>
<keyword evidence="1" id="KW-0472">Membrane</keyword>
<sequence length="331" mass="34224">MRLSPPGLPDSRIAGLDVARGLAVLGMFVAHVLPDGRSENLADGRSSVLFATIAGISLGLLTGGPTPPGRGSRAQAVQRVALRAVFLVLLGLVLWTLGSGIAIILDYYGAFFLVLLPVLFAPRWVLGALALAFVTAATAVLAVAPDDPRQLIGGDLLLWLPTEWFVTGYYPGLVWLAYVLTGLLIARSDLRRRSTQAVLAIAGAVSALLGYGGAAVLGLDASAHSNTLAEALGAGGLAVAIVGVLSLITPPRAGVLRPLRDVGAMPLSIYTAQILVLALFRAAHPTGATDTEEWVLLAGLVVGSLLVAAVWRPLLGRGPLERVLARLSAPA</sequence>
<dbReference type="Proteomes" id="UP001321498">
    <property type="component" value="Chromosome"/>
</dbReference>
<dbReference type="InterPro" id="IPR052529">
    <property type="entry name" value="Bact_Transport_Assoc"/>
</dbReference>
<feature type="transmembrane region" description="Helical" evidence="1">
    <location>
        <begin position="125"/>
        <end position="144"/>
    </location>
</feature>
<evidence type="ECO:0000259" key="2">
    <source>
        <dbReference type="Pfam" id="PF01757"/>
    </source>
</evidence>
<evidence type="ECO:0000256" key="1">
    <source>
        <dbReference type="SAM" id="Phobius"/>
    </source>
</evidence>
<gene>
    <name evidence="3" type="ORF">GCM10025866_30080</name>
</gene>
<protein>
    <recommendedName>
        <fullName evidence="2">Acyltransferase 3 domain-containing protein</fullName>
    </recommendedName>
</protein>
<dbReference type="PANTHER" id="PTHR30590:SF3">
    <property type="entry name" value="HYPOTHETICAL MEMBRANE SPANNING PROTEIN"/>
    <property type="match status" value="1"/>
</dbReference>
<feature type="transmembrane region" description="Helical" evidence="1">
    <location>
        <begin position="164"/>
        <end position="185"/>
    </location>
</feature>
<feature type="transmembrane region" description="Helical" evidence="1">
    <location>
        <begin position="12"/>
        <end position="33"/>
    </location>
</feature>
<organism evidence="3 4">
    <name type="scientific">Naasia aerilata</name>
    <dbReference type="NCBI Taxonomy" id="1162966"/>
    <lineage>
        <taxon>Bacteria</taxon>
        <taxon>Bacillati</taxon>
        <taxon>Actinomycetota</taxon>
        <taxon>Actinomycetes</taxon>
        <taxon>Micrococcales</taxon>
        <taxon>Microbacteriaceae</taxon>
        <taxon>Naasia</taxon>
    </lineage>
</organism>
<evidence type="ECO:0000313" key="3">
    <source>
        <dbReference type="EMBL" id="BDZ47099.1"/>
    </source>
</evidence>
<feature type="transmembrane region" description="Helical" evidence="1">
    <location>
        <begin position="294"/>
        <end position="314"/>
    </location>
</feature>
<feature type="transmembrane region" description="Helical" evidence="1">
    <location>
        <begin position="197"/>
        <end position="219"/>
    </location>
</feature>
<proteinExistence type="predicted"/>
<dbReference type="PANTHER" id="PTHR30590">
    <property type="entry name" value="INNER MEMBRANE PROTEIN"/>
    <property type="match status" value="1"/>
</dbReference>
<dbReference type="Pfam" id="PF01757">
    <property type="entry name" value="Acyl_transf_3"/>
    <property type="match status" value="1"/>
</dbReference>
<feature type="transmembrane region" description="Helical" evidence="1">
    <location>
        <begin position="231"/>
        <end position="250"/>
    </location>
</feature>
<keyword evidence="1" id="KW-1133">Transmembrane helix</keyword>
<feature type="transmembrane region" description="Helical" evidence="1">
    <location>
        <begin position="262"/>
        <end position="282"/>
    </location>
</feature>
<evidence type="ECO:0000313" key="4">
    <source>
        <dbReference type="Proteomes" id="UP001321498"/>
    </source>
</evidence>
<feature type="transmembrane region" description="Helical" evidence="1">
    <location>
        <begin position="45"/>
        <end position="64"/>
    </location>
</feature>
<feature type="domain" description="Acyltransferase 3" evidence="2">
    <location>
        <begin position="14"/>
        <end position="309"/>
    </location>
</feature>
<dbReference type="EMBL" id="AP027731">
    <property type="protein sequence ID" value="BDZ47099.1"/>
    <property type="molecule type" value="Genomic_DNA"/>
</dbReference>
<dbReference type="InterPro" id="IPR002656">
    <property type="entry name" value="Acyl_transf_3_dom"/>
</dbReference>
<accession>A0ABM8GFI2</accession>
<dbReference type="RefSeq" id="WP_286277046.1">
    <property type="nucleotide sequence ID" value="NZ_AP027731.1"/>
</dbReference>